<protein>
    <submittedName>
        <fullName evidence="2">Uncharacterized protein</fullName>
    </submittedName>
</protein>
<dbReference type="HOGENOM" id="CLU_1591775_0_0_11"/>
<dbReference type="EMBL" id="JFBT01000001">
    <property type="protein sequence ID" value="EXG80304.1"/>
    <property type="molecule type" value="Genomic_DNA"/>
</dbReference>
<name>A0A010ZNQ2_9ACTN</name>
<keyword evidence="3" id="KW-1185">Reference proteome</keyword>
<dbReference type="Proteomes" id="UP000021053">
    <property type="component" value="Unassembled WGS sequence"/>
</dbReference>
<keyword evidence="1" id="KW-1133">Transmembrane helix</keyword>
<keyword evidence="1" id="KW-0812">Transmembrane</keyword>
<proteinExistence type="predicted"/>
<dbReference type="AlphaFoldDB" id="A0A010ZNQ2"/>
<evidence type="ECO:0000313" key="2">
    <source>
        <dbReference type="EMBL" id="EXG80304.1"/>
    </source>
</evidence>
<keyword evidence="1" id="KW-0472">Membrane</keyword>
<comment type="caution">
    <text evidence="2">The sequence shown here is derived from an EMBL/GenBank/DDBJ whole genome shotgun (WGS) entry which is preliminary data.</text>
</comment>
<evidence type="ECO:0000256" key="1">
    <source>
        <dbReference type="SAM" id="Phobius"/>
    </source>
</evidence>
<evidence type="ECO:0000313" key="3">
    <source>
        <dbReference type="Proteomes" id="UP000021053"/>
    </source>
</evidence>
<feature type="transmembrane region" description="Helical" evidence="1">
    <location>
        <begin position="12"/>
        <end position="31"/>
    </location>
</feature>
<sequence>MTVARVMVARVMVARVTVVLVTVARVTLVLGKGSRVMGGRSSRASVRSGVTVVTRGGVRRSAARQVRIRVSRGFGRSGGTMPGVEGPGVSLALGRTSSEASRTSSPTVDVPVEGVTRVILVTCVILVSRATSRRCRIRGSAGTAMCCRSSGRPESCRGWAGRSALRR</sequence>
<reference evidence="2 3" key="1">
    <citation type="submission" date="2013-07" db="EMBL/GenBank/DDBJ databases">
        <authorList>
            <consortium name="DOE Joint Genome Institute"/>
            <person name="Eisen J."/>
            <person name="Huntemann M."/>
            <person name="Han J."/>
            <person name="Chen A."/>
            <person name="Kyrpides N."/>
            <person name="Mavromatis K."/>
            <person name="Markowitz V."/>
            <person name="Palaniappan K."/>
            <person name="Ivanova N."/>
            <person name="Schaumberg A."/>
            <person name="Pati A."/>
            <person name="Liolios K."/>
            <person name="Nordberg H.P."/>
            <person name="Cantor M.N."/>
            <person name="Hua S.X."/>
            <person name="Woyke T."/>
        </authorList>
    </citation>
    <scope>NUCLEOTIDE SEQUENCE [LARGE SCALE GENOMIC DNA]</scope>
    <source>
        <strain evidence="2 3">DSM 44712</strain>
    </source>
</reference>
<organism evidence="2 3">
    <name type="scientific">Cryptosporangium arvum DSM 44712</name>
    <dbReference type="NCBI Taxonomy" id="927661"/>
    <lineage>
        <taxon>Bacteria</taxon>
        <taxon>Bacillati</taxon>
        <taxon>Actinomycetota</taxon>
        <taxon>Actinomycetes</taxon>
        <taxon>Cryptosporangiales</taxon>
        <taxon>Cryptosporangiaceae</taxon>
        <taxon>Cryptosporangium</taxon>
    </lineage>
</organism>
<gene>
    <name evidence="2" type="ORF">CryarDRAFT_1374</name>
</gene>
<accession>A0A010ZNQ2</accession>